<dbReference type="GO" id="GO:0016020">
    <property type="term" value="C:membrane"/>
    <property type="evidence" value="ECO:0007669"/>
    <property type="project" value="InterPro"/>
</dbReference>
<dbReference type="Gene3D" id="3.90.550.10">
    <property type="entry name" value="Spore Coat Polysaccharide Biosynthesis Protein SpsA, Chain A"/>
    <property type="match status" value="1"/>
</dbReference>
<dbReference type="AlphaFoldDB" id="A0A897Q6A7"/>
<dbReference type="CDD" id="cd00761">
    <property type="entry name" value="Glyco_tranf_GTA_type"/>
    <property type="match status" value="1"/>
</dbReference>
<evidence type="ECO:0000313" key="3">
    <source>
        <dbReference type="EMBL" id="QSG30251.1"/>
    </source>
</evidence>
<protein>
    <submittedName>
        <fullName evidence="3">CDP-glycerol glycerophosphotransferase family protein</fullName>
    </submittedName>
</protein>
<dbReference type="InterPro" id="IPR043148">
    <property type="entry name" value="TagF_C"/>
</dbReference>
<keyword evidence="3" id="KW-0808">Transferase</keyword>
<dbReference type="Gene3D" id="3.40.50.12580">
    <property type="match status" value="1"/>
</dbReference>
<dbReference type="GO" id="GO:0047355">
    <property type="term" value="F:CDP-glycerol glycerophosphotransferase activity"/>
    <property type="evidence" value="ECO:0007669"/>
    <property type="project" value="InterPro"/>
</dbReference>
<dbReference type="PANTHER" id="PTHR22916:SF3">
    <property type="entry name" value="UDP-GLCNAC:BETAGAL BETA-1,3-N-ACETYLGLUCOSAMINYLTRANSFERASE-LIKE PROTEIN 1"/>
    <property type="match status" value="1"/>
</dbReference>
<feature type="domain" description="Glycosyltransferase 2-like" evidence="1">
    <location>
        <begin position="45"/>
        <end position="178"/>
    </location>
</feature>
<organism evidence="3">
    <name type="scientific">Actinobacillus pleuropneumoniae</name>
    <name type="common">Haemophilus pleuropneumoniae</name>
    <dbReference type="NCBI Taxonomy" id="715"/>
    <lineage>
        <taxon>Bacteria</taxon>
        <taxon>Pseudomonadati</taxon>
        <taxon>Pseudomonadota</taxon>
        <taxon>Gammaproteobacteria</taxon>
        <taxon>Pasteurellales</taxon>
        <taxon>Pasteurellaceae</taxon>
        <taxon>Actinobacillus</taxon>
    </lineage>
</organism>
<evidence type="ECO:0000313" key="2">
    <source>
        <dbReference type="EMBL" id="QSG30238.1"/>
    </source>
</evidence>
<dbReference type="PANTHER" id="PTHR22916">
    <property type="entry name" value="GLYCOSYLTRANSFERASE"/>
    <property type="match status" value="1"/>
</dbReference>
<evidence type="ECO:0000259" key="1">
    <source>
        <dbReference type="Pfam" id="PF00535"/>
    </source>
</evidence>
<gene>
    <name evidence="3" type="primary">cps19B</name>
</gene>
<dbReference type="Pfam" id="PF04464">
    <property type="entry name" value="Glyphos_transf"/>
    <property type="match status" value="1"/>
</dbReference>
<dbReference type="GO" id="GO:0016758">
    <property type="term" value="F:hexosyltransferase activity"/>
    <property type="evidence" value="ECO:0007669"/>
    <property type="project" value="UniProtKB-ARBA"/>
</dbReference>
<reference evidence="3" key="1">
    <citation type="submission" date="2020-05" db="EMBL/GenBank/DDBJ databases">
        <authorList>
            <person name="Stringer O.W."/>
            <person name="Bosse J.T."/>
            <person name="Lacouture S."/>
            <person name="Gottschalk M."/>
            <person name="Fodor L."/>
            <person name="Angen O."/>
            <person name="Velazquez E."/>
            <person name="Penny P."/>
            <person name="Lei L."/>
            <person name="Langford P.R."/>
            <person name="Li Y."/>
        </authorList>
    </citation>
    <scope>NUCLEOTIDE SEQUENCE</scope>
    <source>
        <strain evidence="2">7213384-1</strain>
        <strain evidence="3">A08-013</strain>
    </source>
</reference>
<dbReference type="RefSeq" id="WP_215578051.1">
    <property type="nucleotide sequence ID" value="NZ_JAHHZT010000012.1"/>
</dbReference>
<dbReference type="SUPFAM" id="SSF53756">
    <property type="entry name" value="UDP-Glycosyltransferase/glycogen phosphorylase"/>
    <property type="match status" value="1"/>
</dbReference>
<dbReference type="EMBL" id="MT468887">
    <property type="protein sequence ID" value="QSG30238.1"/>
    <property type="molecule type" value="Genomic_DNA"/>
</dbReference>
<dbReference type="InterPro" id="IPR001173">
    <property type="entry name" value="Glyco_trans_2-like"/>
</dbReference>
<name>A0A897Q6A7_ACTPL</name>
<sequence>MNKVKRKFRKLLRDPKLFFSDMYFKHSIKIKKHLPVKYEGKHQFTIVSAVYNVEKYLDDFFDSIVKQNLSFKKHIQIILVDDGSKDSSATIIKKWQKKYPNNIHYYYKENGGQASARNLGLKYVQTEWVTFIDPDDFLSLNYFLEVDKKLSEHKNIAMIVCNLLFFMEKKEIITDKHPLKFRFEKDVNCLSIKDLNNNLNLSVATSFFRTSVIQGNQLLFDNRVKPNFEDGKFISDYLFELQHYNALFLKKPVYFYRKREDGTSTLDTSWQKPEKYKNVLEYGFIPMLQKYHNKLSYVPNNIQKTALYDMYWYIQYLLNRPEKIRFLSEKDQAKFYQLYDKVFEYIDVENIMQFNIAGAWFFHKVGMIGAFKNQRPPFQIAYIENIDREKKQILISYFTYFDDCNSFRLNGRDTLPVYQKTVTNTFNEKLFTYEKRSWIPFEKEDDILTISLNGLMMRISVKGTLFSKGISINKILSAFTPQAKYLTDGSWLLMDRETKADDNAEHFYRYMQAHHPEQRCYFVLNKSSIDWQRLKKDKFNLVEFGSIEYERRLEKASKIISSHLEAHINNYFGDNYDFSKKFIFLQHGITKDDLSQWFNTKKNLSGVITATIPEYNSIVEELNKYKIGKKETFLTGFPRHDKLLSGNIKGAKTILIVPTWRHYIMGTQIGKGANTRELNKAFMTTNYAKAWYNLLHSQELKNLIKNLGYKVIFAPHPNIEPYLNEFNIPQYIDVWKSAISRESMQSLFQQSNLLITDYSSIAFEMAFLGKQTIYYQFDKEEFRSGIHTYQQGYFEYEKDGFGPVAETLDALFAHLDKFVKGENDYINIYQSRIQKTFKYRDTNNCQRVYEAIINLDIPDKYIDKNIILNALKSAYKAQDWSLVISRAKTLLAEIPDHSFAKNVLFEAVIASNNKVQMQLDYSLLNQQEKSILQAVKCSQKLAWQDVLNHLKGIILSNEQLLVLSLKANAYLHNAKGTQKTANKLSKIIDKKKQHLFKAWIAFAKQDWVSVIALLENNISGLNKKELELYLPELLLARAYCQLNAFTSSHNCLVAYEKHSFASPLSRIEIAHLAYAKRNYTKCIDQLNKCFAKELDNLPTESLAEYALSLLKGNNIEEFEQLVESPLSKKFEQYPLFKQEYVYFLVNKKAWRKLIEYAQNWALQDKEIFNYPLMLAYYRLGNINYVYHNHIKPMAEHPYEYWKLIAEAATLYEDLELSKHCYKGMISIYPEYDIKRNQQYFLTLLHKQ</sequence>
<dbReference type="InterPro" id="IPR007554">
    <property type="entry name" value="Glycerophosphate_synth"/>
</dbReference>
<dbReference type="InterPro" id="IPR029044">
    <property type="entry name" value="Nucleotide-diphossugar_trans"/>
</dbReference>
<accession>A0A897Q6A7</accession>
<dbReference type="Pfam" id="PF00535">
    <property type="entry name" value="Glycos_transf_2"/>
    <property type="match status" value="1"/>
</dbReference>
<proteinExistence type="predicted"/>
<dbReference type="EMBL" id="MT468888">
    <property type="protein sequence ID" value="QSG30251.1"/>
    <property type="molecule type" value="Genomic_DNA"/>
</dbReference>
<dbReference type="SUPFAM" id="SSF53448">
    <property type="entry name" value="Nucleotide-diphospho-sugar transferases"/>
    <property type="match status" value="1"/>
</dbReference>